<protein>
    <submittedName>
        <fullName evidence="1">Uncharacterized protein</fullName>
    </submittedName>
</protein>
<evidence type="ECO:0000313" key="1">
    <source>
        <dbReference type="EMBL" id="CAD7696894.1"/>
    </source>
</evidence>
<dbReference type="AlphaFoldDB" id="A0A8S1J057"/>
<evidence type="ECO:0000313" key="2">
    <source>
        <dbReference type="Proteomes" id="UP000708148"/>
    </source>
</evidence>
<organism evidence="1 2">
    <name type="scientific">Ostreobium quekettii</name>
    <dbReference type="NCBI Taxonomy" id="121088"/>
    <lineage>
        <taxon>Eukaryota</taxon>
        <taxon>Viridiplantae</taxon>
        <taxon>Chlorophyta</taxon>
        <taxon>core chlorophytes</taxon>
        <taxon>Ulvophyceae</taxon>
        <taxon>TCBD clade</taxon>
        <taxon>Bryopsidales</taxon>
        <taxon>Ostreobineae</taxon>
        <taxon>Ostreobiaceae</taxon>
        <taxon>Ostreobium</taxon>
    </lineage>
</organism>
<sequence length="102" mass="11374">MCMRRFDQAIACNYSTEASHEIHYPKFILFNLQKKTSREYEQRSSVPSSAPPCCRHGVPEERTLFPPGGLASAPHCRFFRSSPGLSVKCIAGRVELGGLRSS</sequence>
<dbReference type="Proteomes" id="UP000708148">
    <property type="component" value="Unassembled WGS sequence"/>
</dbReference>
<gene>
    <name evidence="1" type="ORF">OSTQU699_LOCUS2255</name>
</gene>
<proteinExistence type="predicted"/>
<keyword evidence="2" id="KW-1185">Reference proteome</keyword>
<dbReference type="EMBL" id="CAJHUC010000562">
    <property type="protein sequence ID" value="CAD7696894.1"/>
    <property type="molecule type" value="Genomic_DNA"/>
</dbReference>
<reference evidence="1" key="1">
    <citation type="submission" date="2020-12" db="EMBL/GenBank/DDBJ databases">
        <authorList>
            <person name="Iha C."/>
        </authorList>
    </citation>
    <scope>NUCLEOTIDE SEQUENCE</scope>
</reference>
<name>A0A8S1J057_9CHLO</name>
<accession>A0A8S1J057</accession>
<comment type="caution">
    <text evidence="1">The sequence shown here is derived from an EMBL/GenBank/DDBJ whole genome shotgun (WGS) entry which is preliminary data.</text>
</comment>